<evidence type="ECO:0000256" key="1">
    <source>
        <dbReference type="SAM" id="Phobius"/>
    </source>
</evidence>
<dbReference type="AlphaFoldDB" id="A0A941J5I3"/>
<dbReference type="EMBL" id="JAGTPW010000023">
    <property type="protein sequence ID" value="MBR8645032.1"/>
    <property type="molecule type" value="Genomic_DNA"/>
</dbReference>
<keyword evidence="1" id="KW-1133">Transmembrane helix</keyword>
<organism evidence="2 3">
    <name type="scientific">Peribacillus frigoritolerans</name>
    <dbReference type="NCBI Taxonomy" id="450367"/>
    <lineage>
        <taxon>Bacteria</taxon>
        <taxon>Bacillati</taxon>
        <taxon>Bacillota</taxon>
        <taxon>Bacilli</taxon>
        <taxon>Bacillales</taxon>
        <taxon>Bacillaceae</taxon>
        <taxon>Peribacillus</taxon>
    </lineage>
</organism>
<accession>A0A941J5I3</accession>
<keyword evidence="1" id="KW-0472">Membrane</keyword>
<name>A0A941J5I3_9BACI</name>
<feature type="transmembrane region" description="Helical" evidence="1">
    <location>
        <begin position="72"/>
        <end position="93"/>
    </location>
</feature>
<comment type="caution">
    <text evidence="2">The sequence shown here is derived from an EMBL/GenBank/DDBJ whole genome shotgun (WGS) entry which is preliminary data.</text>
</comment>
<feature type="transmembrane region" description="Helical" evidence="1">
    <location>
        <begin position="99"/>
        <end position="117"/>
    </location>
</feature>
<gene>
    <name evidence="2" type="ORF">KEH51_14415</name>
</gene>
<dbReference type="Proteomes" id="UP000680045">
    <property type="component" value="Unassembled WGS sequence"/>
</dbReference>
<keyword evidence="1" id="KW-0812">Transmembrane</keyword>
<protein>
    <submittedName>
        <fullName evidence="2">Uncharacterized protein</fullName>
    </submittedName>
</protein>
<reference evidence="2" key="1">
    <citation type="submission" date="2021-04" db="EMBL/GenBank/DDBJ databases">
        <title>Whole genome sequencing of Enterococci isolates from hospitalized patients.</title>
        <authorList>
            <person name="Ogoti B.M."/>
            <person name="Onyambu F.G."/>
        </authorList>
    </citation>
    <scope>NUCLEOTIDE SEQUENCE</scope>
    <source>
        <strain evidence="2">242</strain>
    </source>
</reference>
<evidence type="ECO:0000313" key="2">
    <source>
        <dbReference type="EMBL" id="MBR8645032.1"/>
    </source>
</evidence>
<proteinExistence type="predicted"/>
<evidence type="ECO:0000313" key="3">
    <source>
        <dbReference type="Proteomes" id="UP000680045"/>
    </source>
</evidence>
<sequence>MEIDKQRAWALIPKLRLFGSKSADEIEVALGGLGYTDAEIIASDIVFEEWKNLKSTANDFKRRNTDVGTIPLKLRLLLTIPYLLFALLMFSSIGNDKDYGYYWMAFVVYAIVSNIILHKMEKKEKMEKE</sequence>